<evidence type="ECO:0000313" key="2">
    <source>
        <dbReference type="EMBL" id="MPM56404.1"/>
    </source>
</evidence>
<dbReference type="Gene3D" id="1.10.30.50">
    <property type="match status" value="1"/>
</dbReference>
<name>A0A645B3V4_9ZZZZ</name>
<dbReference type="EMBL" id="VSSQ01015741">
    <property type="protein sequence ID" value="MPM56404.1"/>
    <property type="molecule type" value="Genomic_DNA"/>
</dbReference>
<organism evidence="2">
    <name type="scientific">bioreactor metagenome</name>
    <dbReference type="NCBI Taxonomy" id="1076179"/>
    <lineage>
        <taxon>unclassified sequences</taxon>
        <taxon>metagenomes</taxon>
        <taxon>ecological metagenomes</taxon>
    </lineage>
</organism>
<dbReference type="InterPro" id="IPR003615">
    <property type="entry name" value="HNH_nuc"/>
</dbReference>
<protein>
    <recommendedName>
        <fullName evidence="1">HNH nuclease domain-containing protein</fullName>
    </recommendedName>
</protein>
<evidence type="ECO:0000259" key="1">
    <source>
        <dbReference type="Pfam" id="PF13395"/>
    </source>
</evidence>
<gene>
    <name evidence="2" type="ORF">SDC9_103207</name>
</gene>
<proteinExistence type="predicted"/>
<comment type="caution">
    <text evidence="2">The sequence shown here is derived from an EMBL/GenBank/DDBJ whole genome shotgun (WGS) entry which is preliminary data.</text>
</comment>
<dbReference type="Pfam" id="PF13395">
    <property type="entry name" value="HNH_4"/>
    <property type="match status" value="1"/>
</dbReference>
<accession>A0A645B3V4</accession>
<sequence length="207" mass="23548">MIPVTMQPEPSSFDADVRQRGNAFLTTCPTPTNKLWPKHAYWKYASDDLYRAYGGICAYTGEWFSRTSTSVSVDHFIPKSINPNLAYEWSNYRLTTQKANGNKANQTGIADPFSISSGWFVLDLPSCLIVPGKGLSPAEYATVQRTINVLRLNEDDEYVQGRCNIILYYIKGDITLNYMWDKYPFIAHELTRQSMIDGVKQMFKTLA</sequence>
<reference evidence="2" key="1">
    <citation type="submission" date="2019-08" db="EMBL/GenBank/DDBJ databases">
        <authorList>
            <person name="Kucharzyk K."/>
            <person name="Murdoch R.W."/>
            <person name="Higgins S."/>
            <person name="Loffler F."/>
        </authorList>
    </citation>
    <scope>NUCLEOTIDE SEQUENCE</scope>
</reference>
<dbReference type="AlphaFoldDB" id="A0A645B3V4"/>
<feature type="domain" description="HNH nuclease" evidence="1">
    <location>
        <begin position="57"/>
        <end position="108"/>
    </location>
</feature>